<feature type="domain" description="Rubredoxin-like" evidence="10">
    <location>
        <begin position="5"/>
        <end position="56"/>
    </location>
</feature>
<keyword evidence="8 9" id="KW-0408">Iron</keyword>
<dbReference type="InterPro" id="IPR024934">
    <property type="entry name" value="Rubredoxin-like_dom"/>
</dbReference>
<dbReference type="PANTHER" id="PTHR47627">
    <property type="entry name" value="RUBREDOXIN"/>
    <property type="match status" value="1"/>
</dbReference>
<dbReference type="AlphaFoldDB" id="A0A2S0I8T9"/>
<evidence type="ECO:0000256" key="9">
    <source>
        <dbReference type="RuleBase" id="RU003820"/>
    </source>
</evidence>
<name>A0A2S0I8T9_9BURK</name>
<dbReference type="PRINTS" id="PR00163">
    <property type="entry name" value="RUBREDOXIN"/>
</dbReference>
<dbReference type="InterPro" id="IPR050526">
    <property type="entry name" value="Rubredoxin_ET"/>
</dbReference>
<accession>A0A2S0I8T9</accession>
<dbReference type="InterPro" id="IPR024935">
    <property type="entry name" value="Rubredoxin_dom"/>
</dbReference>
<comment type="cofactor">
    <cofactor evidence="1 9">
        <name>Fe(3+)</name>
        <dbReference type="ChEBI" id="CHEBI:29034"/>
    </cofactor>
</comment>
<keyword evidence="7 9" id="KW-0249">Electron transport</keyword>
<dbReference type="PROSITE" id="PS00202">
    <property type="entry name" value="RUBREDOXIN"/>
    <property type="match status" value="1"/>
</dbReference>
<gene>
    <name evidence="11" type="ORF">CLM73_15720</name>
</gene>
<dbReference type="GO" id="GO:0005506">
    <property type="term" value="F:iron ion binding"/>
    <property type="evidence" value="ECO:0007669"/>
    <property type="project" value="UniProtKB-UniRule"/>
</dbReference>
<evidence type="ECO:0000313" key="11">
    <source>
        <dbReference type="EMBL" id="AVJ28441.1"/>
    </source>
</evidence>
<dbReference type="CDD" id="cd00730">
    <property type="entry name" value="rubredoxin"/>
    <property type="match status" value="1"/>
</dbReference>
<sequence length="71" mass="7789">MDEPLKRHVCLGCGFLYDEALGLPEHGIPPGTRWADIPHDWVCPDCGTPKSRFEMVELPYASAEAAAHALV</sequence>
<evidence type="ECO:0000256" key="7">
    <source>
        <dbReference type="ARBA" id="ARBA00022982"/>
    </source>
</evidence>
<dbReference type="GO" id="GO:0043448">
    <property type="term" value="P:alkane catabolic process"/>
    <property type="evidence" value="ECO:0007669"/>
    <property type="project" value="TreeGrafter"/>
</dbReference>
<evidence type="ECO:0000256" key="8">
    <source>
        <dbReference type="ARBA" id="ARBA00023004"/>
    </source>
</evidence>
<dbReference type="EMBL" id="CP023270">
    <property type="protein sequence ID" value="AVJ28441.1"/>
    <property type="molecule type" value="Genomic_DNA"/>
</dbReference>
<evidence type="ECO:0000256" key="4">
    <source>
        <dbReference type="ARBA" id="ARBA00005337"/>
    </source>
</evidence>
<dbReference type="InterPro" id="IPR018527">
    <property type="entry name" value="Rubredoxin_Fe_BS"/>
</dbReference>
<comment type="pathway">
    <text evidence="3">Hydrocarbon metabolism; alkane degradation.</text>
</comment>
<comment type="function">
    <text evidence="2">Involved in the hydrocarbon hydroxylating system, which transfers electrons from NADH to rubredoxin reductase and then through rubredoxin to alkane 1 monooxygenase.</text>
</comment>
<dbReference type="GO" id="GO:0009055">
    <property type="term" value="F:electron transfer activity"/>
    <property type="evidence" value="ECO:0007669"/>
    <property type="project" value="TreeGrafter"/>
</dbReference>
<evidence type="ECO:0000256" key="5">
    <source>
        <dbReference type="ARBA" id="ARBA00022448"/>
    </source>
</evidence>
<evidence type="ECO:0000256" key="6">
    <source>
        <dbReference type="ARBA" id="ARBA00022723"/>
    </source>
</evidence>
<dbReference type="Pfam" id="PF00301">
    <property type="entry name" value="Rubredoxin"/>
    <property type="match status" value="1"/>
</dbReference>
<dbReference type="Proteomes" id="UP000239477">
    <property type="component" value="Chromosome"/>
</dbReference>
<evidence type="ECO:0000256" key="3">
    <source>
        <dbReference type="ARBA" id="ARBA00004933"/>
    </source>
</evidence>
<dbReference type="PANTHER" id="PTHR47627:SF1">
    <property type="entry name" value="RUBREDOXIN-1-RELATED"/>
    <property type="match status" value="1"/>
</dbReference>
<organism evidence="11 12">
    <name type="scientific">Achromobacter spanius</name>
    <dbReference type="NCBI Taxonomy" id="217203"/>
    <lineage>
        <taxon>Bacteria</taxon>
        <taxon>Pseudomonadati</taxon>
        <taxon>Pseudomonadota</taxon>
        <taxon>Betaproteobacteria</taxon>
        <taxon>Burkholderiales</taxon>
        <taxon>Alcaligenaceae</taxon>
        <taxon>Achromobacter</taxon>
    </lineage>
</organism>
<keyword evidence="5" id="KW-0813">Transport</keyword>
<comment type="similarity">
    <text evidence="4 9">Belongs to the rubredoxin family.</text>
</comment>
<dbReference type="OrthoDB" id="9800607at2"/>
<evidence type="ECO:0000256" key="1">
    <source>
        <dbReference type="ARBA" id="ARBA00001965"/>
    </source>
</evidence>
<keyword evidence="6 9" id="KW-0479">Metal-binding</keyword>
<evidence type="ECO:0000313" key="12">
    <source>
        <dbReference type="Proteomes" id="UP000239477"/>
    </source>
</evidence>
<reference evidence="11 12" key="1">
    <citation type="submission" date="2017-09" db="EMBL/GenBank/DDBJ databases">
        <title>Genomic, metabolic, and phenotypic characteristics of bacterial isolates from the natural microbiome of the model nematode Caenorhabditis elegans.</title>
        <authorList>
            <person name="Zimmermann J."/>
            <person name="Obeng N."/>
            <person name="Yang W."/>
            <person name="Obeng O."/>
            <person name="Kissoyan K."/>
            <person name="Pees B."/>
            <person name="Dirksen P."/>
            <person name="Hoppner M."/>
            <person name="Franke A."/>
            <person name="Rosenstiel P."/>
            <person name="Leippe M."/>
            <person name="Dierking K."/>
            <person name="Kaleta C."/>
            <person name="Schulenburg H."/>
        </authorList>
    </citation>
    <scope>NUCLEOTIDE SEQUENCE [LARGE SCALE GENOMIC DNA]</scope>
    <source>
        <strain evidence="11 12">MYb73</strain>
    </source>
</reference>
<evidence type="ECO:0000256" key="2">
    <source>
        <dbReference type="ARBA" id="ARBA00002792"/>
    </source>
</evidence>
<dbReference type="Gene3D" id="2.20.28.10">
    <property type="match status" value="1"/>
</dbReference>
<keyword evidence="12" id="KW-1185">Reference proteome</keyword>
<dbReference type="FunFam" id="2.20.28.10:FF:000001">
    <property type="entry name" value="Rubredoxin"/>
    <property type="match status" value="1"/>
</dbReference>
<dbReference type="RefSeq" id="WP_105239231.1">
    <property type="nucleotide sequence ID" value="NZ_CP023270.1"/>
</dbReference>
<proteinExistence type="inferred from homology"/>
<dbReference type="SUPFAM" id="SSF57802">
    <property type="entry name" value="Rubredoxin-like"/>
    <property type="match status" value="1"/>
</dbReference>
<protein>
    <recommendedName>
        <fullName evidence="9">Rubredoxin</fullName>
    </recommendedName>
</protein>
<dbReference type="PROSITE" id="PS50903">
    <property type="entry name" value="RUBREDOXIN_LIKE"/>
    <property type="match status" value="1"/>
</dbReference>
<evidence type="ECO:0000259" key="10">
    <source>
        <dbReference type="PROSITE" id="PS50903"/>
    </source>
</evidence>